<dbReference type="Proteomes" id="UP001558713">
    <property type="component" value="Unassembled WGS sequence"/>
</dbReference>
<dbReference type="CDD" id="cd09274">
    <property type="entry name" value="RNase_HI_RT_Ty3"/>
    <property type="match status" value="1"/>
</dbReference>
<evidence type="ECO:0000256" key="3">
    <source>
        <dbReference type="ARBA" id="ARBA00022722"/>
    </source>
</evidence>
<name>A0ABD1AE24_CARAN</name>
<evidence type="ECO:0000256" key="6">
    <source>
        <dbReference type="ARBA" id="ARBA00022918"/>
    </source>
</evidence>
<keyword evidence="2" id="KW-0548">Nucleotidyltransferase</keyword>
<keyword evidence="4" id="KW-0255">Endonuclease</keyword>
<keyword evidence="5" id="KW-0378">Hydrolase</keyword>
<dbReference type="InterPro" id="IPR050951">
    <property type="entry name" value="Retrovirus_Pol_polyprotein"/>
</dbReference>
<keyword evidence="9" id="KW-1185">Reference proteome</keyword>
<keyword evidence="6" id="KW-0695">RNA-directed DNA polymerase</keyword>
<accession>A0ABD1AE24</accession>
<dbReference type="PROSITE" id="PS50994">
    <property type="entry name" value="INTEGRASE"/>
    <property type="match status" value="1"/>
</dbReference>
<comment type="caution">
    <text evidence="8">The sequence shown here is derived from an EMBL/GenBank/DDBJ whole genome shotgun (WGS) entry which is preliminary data.</text>
</comment>
<dbReference type="InterPro" id="IPR012337">
    <property type="entry name" value="RNaseH-like_sf"/>
</dbReference>
<dbReference type="InterPro" id="IPR041588">
    <property type="entry name" value="Integrase_H2C2"/>
</dbReference>
<evidence type="ECO:0000256" key="2">
    <source>
        <dbReference type="ARBA" id="ARBA00022695"/>
    </source>
</evidence>
<evidence type="ECO:0000256" key="5">
    <source>
        <dbReference type="ARBA" id="ARBA00022801"/>
    </source>
</evidence>
<dbReference type="SUPFAM" id="SSF53098">
    <property type="entry name" value="Ribonuclease H-like"/>
    <property type="match status" value="1"/>
</dbReference>
<dbReference type="InterPro" id="IPR001584">
    <property type="entry name" value="Integrase_cat-core"/>
</dbReference>
<feature type="domain" description="Integrase catalytic" evidence="7">
    <location>
        <begin position="223"/>
        <end position="387"/>
    </location>
</feature>
<dbReference type="EMBL" id="JBANAX010000539">
    <property type="protein sequence ID" value="KAL1204351.1"/>
    <property type="molecule type" value="Genomic_DNA"/>
</dbReference>
<dbReference type="PANTHER" id="PTHR37984">
    <property type="entry name" value="PROTEIN CBG26694"/>
    <property type="match status" value="1"/>
</dbReference>
<dbReference type="Pfam" id="PF17917">
    <property type="entry name" value="RT_RNaseH"/>
    <property type="match status" value="1"/>
</dbReference>
<dbReference type="Gene3D" id="3.30.420.10">
    <property type="entry name" value="Ribonuclease H-like superfamily/Ribonuclease H"/>
    <property type="match status" value="1"/>
</dbReference>
<evidence type="ECO:0000256" key="4">
    <source>
        <dbReference type="ARBA" id="ARBA00022759"/>
    </source>
</evidence>
<sequence length="455" mass="52195">MAAVVFALNIWRSYLYGGKVQVFTDHKRLKYIFTQPELNLRQRRWMELVADYDLEIAYHPGKANLVADALSRKRVALVRKREVDSLVSEISTLRLCVVSQEPLGLEAVNHADLLSRVRLAQEKDERLIHASREAGSEYQVSANGTILVSGRVCVPLDEGLRREILSEAHASMFSIHPGATKMYRDLKRYYHWVGMKKDVANWVAACNVCQLVKAEHQVPSGMLQSLPIPKWKWDMITMDFVVGLPISRTMDAIWVIVDRLTKCARFLAIKKTDGSAVLARKYVQEIVRLYGVSVSIVSDRDPKFTSEFWNAFQKEMGTRVHMSTAYHPQTDGQSEMTIHTLEDLLRMCVLDWGGHWVDHLSLVEFAYNNSYQASIGMAPYEALYGRPCRTPLCWTQVGERSTLGASFVQETTEKIRVLKLNMREAQDRQKSYADRRRKELEFEVGDRVYLKMALL</sequence>
<dbReference type="AlphaFoldDB" id="A0ABD1AE24"/>
<organism evidence="8 9">
    <name type="scientific">Cardamine amara subsp. amara</name>
    <dbReference type="NCBI Taxonomy" id="228776"/>
    <lineage>
        <taxon>Eukaryota</taxon>
        <taxon>Viridiplantae</taxon>
        <taxon>Streptophyta</taxon>
        <taxon>Embryophyta</taxon>
        <taxon>Tracheophyta</taxon>
        <taxon>Spermatophyta</taxon>
        <taxon>Magnoliopsida</taxon>
        <taxon>eudicotyledons</taxon>
        <taxon>Gunneridae</taxon>
        <taxon>Pentapetalae</taxon>
        <taxon>rosids</taxon>
        <taxon>malvids</taxon>
        <taxon>Brassicales</taxon>
        <taxon>Brassicaceae</taxon>
        <taxon>Cardamineae</taxon>
        <taxon>Cardamine</taxon>
    </lineage>
</organism>
<dbReference type="Pfam" id="PF17921">
    <property type="entry name" value="Integrase_H2C2"/>
    <property type="match status" value="1"/>
</dbReference>
<dbReference type="InterPro" id="IPR043502">
    <property type="entry name" value="DNA/RNA_pol_sf"/>
</dbReference>
<gene>
    <name evidence="8" type="ORF">V5N11_029082</name>
</gene>
<dbReference type="GO" id="GO:0004519">
    <property type="term" value="F:endonuclease activity"/>
    <property type="evidence" value="ECO:0007669"/>
    <property type="project" value="UniProtKB-KW"/>
</dbReference>
<dbReference type="SUPFAM" id="SSF56672">
    <property type="entry name" value="DNA/RNA polymerases"/>
    <property type="match status" value="1"/>
</dbReference>
<reference evidence="8 9" key="1">
    <citation type="submission" date="2024-04" db="EMBL/GenBank/DDBJ databases">
        <title>Genome assembly C_amara_ONT_v2.</title>
        <authorList>
            <person name="Yant L."/>
            <person name="Moore C."/>
            <person name="Slenker M."/>
        </authorList>
    </citation>
    <scope>NUCLEOTIDE SEQUENCE [LARGE SCALE GENOMIC DNA]</scope>
    <source>
        <tissue evidence="8">Leaf</tissue>
    </source>
</reference>
<keyword evidence="3" id="KW-0540">Nuclease</keyword>
<dbReference type="InterPro" id="IPR041373">
    <property type="entry name" value="RT_RNaseH"/>
</dbReference>
<dbReference type="PANTHER" id="PTHR37984:SF5">
    <property type="entry name" value="PROTEIN NYNRIN-LIKE"/>
    <property type="match status" value="1"/>
</dbReference>
<proteinExistence type="predicted"/>
<evidence type="ECO:0000313" key="9">
    <source>
        <dbReference type="Proteomes" id="UP001558713"/>
    </source>
</evidence>
<dbReference type="GO" id="GO:0016787">
    <property type="term" value="F:hydrolase activity"/>
    <property type="evidence" value="ECO:0007669"/>
    <property type="project" value="UniProtKB-KW"/>
</dbReference>
<evidence type="ECO:0000259" key="7">
    <source>
        <dbReference type="PROSITE" id="PS50994"/>
    </source>
</evidence>
<dbReference type="Gene3D" id="1.10.340.70">
    <property type="match status" value="1"/>
</dbReference>
<keyword evidence="1" id="KW-0808">Transferase</keyword>
<evidence type="ECO:0000313" key="8">
    <source>
        <dbReference type="EMBL" id="KAL1204351.1"/>
    </source>
</evidence>
<protein>
    <recommendedName>
        <fullName evidence="7">Integrase catalytic domain-containing protein</fullName>
    </recommendedName>
</protein>
<evidence type="ECO:0000256" key="1">
    <source>
        <dbReference type="ARBA" id="ARBA00022679"/>
    </source>
</evidence>
<dbReference type="GO" id="GO:0003964">
    <property type="term" value="F:RNA-directed DNA polymerase activity"/>
    <property type="evidence" value="ECO:0007669"/>
    <property type="project" value="UniProtKB-KW"/>
</dbReference>
<dbReference type="InterPro" id="IPR036397">
    <property type="entry name" value="RNaseH_sf"/>
</dbReference>